<evidence type="ECO:0000313" key="1">
    <source>
        <dbReference type="EMBL" id="KAH9376265.1"/>
    </source>
</evidence>
<dbReference type="Gene3D" id="3.60.10.10">
    <property type="entry name" value="Endonuclease/exonuclease/phosphatase"/>
    <property type="match status" value="1"/>
</dbReference>
<accession>A0A9J6GN23</accession>
<comment type="caution">
    <text evidence="1">The sequence shown here is derived from an EMBL/GenBank/DDBJ whole genome shotgun (WGS) entry which is preliminary data.</text>
</comment>
<dbReference type="SUPFAM" id="SSF56219">
    <property type="entry name" value="DNase I-like"/>
    <property type="match status" value="1"/>
</dbReference>
<dbReference type="Proteomes" id="UP000821853">
    <property type="component" value="Chromosome 5"/>
</dbReference>
<name>A0A9J6GN23_HAELO</name>
<protein>
    <recommendedName>
        <fullName evidence="3">Endonuclease/exonuclease/phosphatase domain-containing protein</fullName>
    </recommendedName>
</protein>
<dbReference type="EMBL" id="JABSTR010000007">
    <property type="protein sequence ID" value="KAH9376265.1"/>
    <property type="molecule type" value="Genomic_DNA"/>
</dbReference>
<proteinExistence type="predicted"/>
<dbReference type="OrthoDB" id="6513770at2759"/>
<evidence type="ECO:0008006" key="3">
    <source>
        <dbReference type="Google" id="ProtNLM"/>
    </source>
</evidence>
<dbReference type="VEuPathDB" id="VectorBase:HLOH_062581"/>
<organism evidence="1 2">
    <name type="scientific">Haemaphysalis longicornis</name>
    <name type="common">Bush tick</name>
    <dbReference type="NCBI Taxonomy" id="44386"/>
    <lineage>
        <taxon>Eukaryota</taxon>
        <taxon>Metazoa</taxon>
        <taxon>Ecdysozoa</taxon>
        <taxon>Arthropoda</taxon>
        <taxon>Chelicerata</taxon>
        <taxon>Arachnida</taxon>
        <taxon>Acari</taxon>
        <taxon>Parasitiformes</taxon>
        <taxon>Ixodida</taxon>
        <taxon>Ixodoidea</taxon>
        <taxon>Ixodidae</taxon>
        <taxon>Haemaphysalinae</taxon>
        <taxon>Haemaphysalis</taxon>
    </lineage>
</organism>
<dbReference type="AlphaFoldDB" id="A0A9J6GN23"/>
<sequence>MEDSRPPWSLPAESAHMYTRIGQTSRQADTTPDLTWTSRPQLCTWEVLEDPMGSDHLPIVVTIKTEATNQEEGRK</sequence>
<reference evidence="1 2" key="1">
    <citation type="journal article" date="2020" name="Cell">
        <title>Large-Scale Comparative Analyses of Tick Genomes Elucidate Their Genetic Diversity and Vector Capacities.</title>
        <authorList>
            <consortium name="Tick Genome and Microbiome Consortium (TIGMIC)"/>
            <person name="Jia N."/>
            <person name="Wang J."/>
            <person name="Shi W."/>
            <person name="Du L."/>
            <person name="Sun Y."/>
            <person name="Zhan W."/>
            <person name="Jiang J.F."/>
            <person name="Wang Q."/>
            <person name="Zhang B."/>
            <person name="Ji P."/>
            <person name="Bell-Sakyi L."/>
            <person name="Cui X.M."/>
            <person name="Yuan T.T."/>
            <person name="Jiang B.G."/>
            <person name="Yang W.F."/>
            <person name="Lam T.T."/>
            <person name="Chang Q.C."/>
            <person name="Ding S.J."/>
            <person name="Wang X.J."/>
            <person name="Zhu J.G."/>
            <person name="Ruan X.D."/>
            <person name="Zhao L."/>
            <person name="Wei J.T."/>
            <person name="Ye R.Z."/>
            <person name="Que T.C."/>
            <person name="Du C.H."/>
            <person name="Zhou Y.H."/>
            <person name="Cheng J.X."/>
            <person name="Dai P.F."/>
            <person name="Guo W.B."/>
            <person name="Han X.H."/>
            <person name="Huang E.J."/>
            <person name="Li L.F."/>
            <person name="Wei W."/>
            <person name="Gao Y.C."/>
            <person name="Liu J.Z."/>
            <person name="Shao H.Z."/>
            <person name="Wang X."/>
            <person name="Wang C.C."/>
            <person name="Yang T.C."/>
            <person name="Huo Q.B."/>
            <person name="Li W."/>
            <person name="Chen H.Y."/>
            <person name="Chen S.E."/>
            <person name="Zhou L.G."/>
            <person name="Ni X.B."/>
            <person name="Tian J.H."/>
            <person name="Sheng Y."/>
            <person name="Liu T."/>
            <person name="Pan Y.S."/>
            <person name="Xia L.Y."/>
            <person name="Li J."/>
            <person name="Zhao F."/>
            <person name="Cao W.C."/>
        </authorList>
    </citation>
    <scope>NUCLEOTIDE SEQUENCE [LARGE SCALE GENOMIC DNA]</scope>
    <source>
        <strain evidence="1">HaeL-2018</strain>
    </source>
</reference>
<gene>
    <name evidence="1" type="ORF">HPB48_004466</name>
</gene>
<evidence type="ECO:0000313" key="2">
    <source>
        <dbReference type="Proteomes" id="UP000821853"/>
    </source>
</evidence>
<keyword evidence="2" id="KW-1185">Reference proteome</keyword>
<dbReference type="InterPro" id="IPR036691">
    <property type="entry name" value="Endo/exonu/phosph_ase_sf"/>
</dbReference>